<dbReference type="AlphaFoldDB" id="A0A6A6JUY1"/>
<evidence type="ECO:0000313" key="1">
    <source>
        <dbReference type="EMBL" id="KAF2278849.1"/>
    </source>
</evidence>
<name>A0A6A6JUY1_WESOR</name>
<sequence length="181" mass="20575">MEFTWRLSGAHGQSMWKNVAKRRICWGGRRLESCIMANRTIQVYPCSSENHQESTARWVYDNEASDITGSFLESPVLKQPHRISDAICQHSTMPEREVHAYAGPVTESRYSAAMKSLTSHRTQPAYHDYSASTDRTLNTARGCRHFRMSKSTTLPVNEADHSTNISASKHDHHRELLGIET</sequence>
<evidence type="ECO:0000313" key="2">
    <source>
        <dbReference type="Proteomes" id="UP000800097"/>
    </source>
</evidence>
<dbReference type="RefSeq" id="XP_033656388.1">
    <property type="nucleotide sequence ID" value="XM_033793867.1"/>
</dbReference>
<dbReference type="EMBL" id="ML986487">
    <property type="protein sequence ID" value="KAF2278849.1"/>
    <property type="molecule type" value="Genomic_DNA"/>
</dbReference>
<dbReference type="Proteomes" id="UP000800097">
    <property type="component" value="Unassembled WGS sequence"/>
</dbReference>
<keyword evidence="2" id="KW-1185">Reference proteome</keyword>
<dbReference type="GeneID" id="54547042"/>
<organism evidence="1 2">
    <name type="scientific">Westerdykella ornata</name>
    <dbReference type="NCBI Taxonomy" id="318751"/>
    <lineage>
        <taxon>Eukaryota</taxon>
        <taxon>Fungi</taxon>
        <taxon>Dikarya</taxon>
        <taxon>Ascomycota</taxon>
        <taxon>Pezizomycotina</taxon>
        <taxon>Dothideomycetes</taxon>
        <taxon>Pleosporomycetidae</taxon>
        <taxon>Pleosporales</taxon>
        <taxon>Sporormiaceae</taxon>
        <taxon>Westerdykella</taxon>
    </lineage>
</organism>
<gene>
    <name evidence="1" type="ORF">EI97DRAFT_221427</name>
</gene>
<protein>
    <submittedName>
        <fullName evidence="1">Uncharacterized protein</fullName>
    </submittedName>
</protein>
<proteinExistence type="predicted"/>
<reference evidence="1" key="1">
    <citation type="journal article" date="2020" name="Stud. Mycol.">
        <title>101 Dothideomycetes genomes: a test case for predicting lifestyles and emergence of pathogens.</title>
        <authorList>
            <person name="Haridas S."/>
            <person name="Albert R."/>
            <person name="Binder M."/>
            <person name="Bloem J."/>
            <person name="Labutti K."/>
            <person name="Salamov A."/>
            <person name="Andreopoulos B."/>
            <person name="Baker S."/>
            <person name="Barry K."/>
            <person name="Bills G."/>
            <person name="Bluhm B."/>
            <person name="Cannon C."/>
            <person name="Castanera R."/>
            <person name="Culley D."/>
            <person name="Daum C."/>
            <person name="Ezra D."/>
            <person name="Gonzalez J."/>
            <person name="Henrissat B."/>
            <person name="Kuo A."/>
            <person name="Liang C."/>
            <person name="Lipzen A."/>
            <person name="Lutzoni F."/>
            <person name="Magnuson J."/>
            <person name="Mondo S."/>
            <person name="Nolan M."/>
            <person name="Ohm R."/>
            <person name="Pangilinan J."/>
            <person name="Park H.-J."/>
            <person name="Ramirez L."/>
            <person name="Alfaro M."/>
            <person name="Sun H."/>
            <person name="Tritt A."/>
            <person name="Yoshinaga Y."/>
            <person name="Zwiers L.-H."/>
            <person name="Turgeon B."/>
            <person name="Goodwin S."/>
            <person name="Spatafora J."/>
            <person name="Crous P."/>
            <person name="Grigoriev I."/>
        </authorList>
    </citation>
    <scope>NUCLEOTIDE SEQUENCE</scope>
    <source>
        <strain evidence="1">CBS 379.55</strain>
    </source>
</reference>
<accession>A0A6A6JUY1</accession>